<dbReference type="EMBL" id="JXSL01000027">
    <property type="protein sequence ID" value="KIL99066.1"/>
    <property type="molecule type" value="Genomic_DNA"/>
</dbReference>
<dbReference type="Proteomes" id="UP000031971">
    <property type="component" value="Unassembled WGS sequence"/>
</dbReference>
<evidence type="ECO:0000313" key="2">
    <source>
        <dbReference type="Proteomes" id="UP000031971"/>
    </source>
</evidence>
<proteinExistence type="predicted"/>
<evidence type="ECO:0000313" key="1">
    <source>
        <dbReference type="EMBL" id="KIL99066.1"/>
    </source>
</evidence>
<comment type="caution">
    <text evidence="1">The sequence shown here is derived from an EMBL/GenBank/DDBJ whole genome shotgun (WGS) entry which is preliminary data.</text>
</comment>
<organism evidence="1 2">
    <name type="scientific">Paramagnetospirillum magnetotacticum MS-1</name>
    <dbReference type="NCBI Taxonomy" id="272627"/>
    <lineage>
        <taxon>Bacteria</taxon>
        <taxon>Pseudomonadati</taxon>
        <taxon>Pseudomonadota</taxon>
        <taxon>Alphaproteobacteria</taxon>
        <taxon>Rhodospirillales</taxon>
        <taxon>Magnetospirillaceae</taxon>
        <taxon>Paramagnetospirillum</taxon>
    </lineage>
</organism>
<keyword evidence="2" id="KW-1185">Reference proteome</keyword>
<gene>
    <name evidence="1" type="ORF">CCC_02516</name>
</gene>
<dbReference type="STRING" id="272627.CCC_02516"/>
<dbReference type="AlphaFoldDB" id="A0A0C2V1V5"/>
<name>A0A0C2V1V5_PARME</name>
<protein>
    <submittedName>
        <fullName evidence="1">Uncharacterized protein</fullName>
    </submittedName>
</protein>
<accession>A0A0C2V1V5</accession>
<reference evidence="1 2" key="1">
    <citation type="submission" date="2015-01" db="EMBL/GenBank/DDBJ databases">
        <title>Genome Sequence of Magnetospirillum magnetotacticum Strain MS-1.</title>
        <authorList>
            <person name="Marinov G.K."/>
            <person name="Smalley M.D."/>
            <person name="DeSalvo G."/>
        </authorList>
    </citation>
    <scope>NUCLEOTIDE SEQUENCE [LARGE SCALE GENOMIC DNA]</scope>
    <source>
        <strain evidence="1 2">MS-1</strain>
    </source>
</reference>
<sequence>MRPVIPTIDGRRDLILVRHVSFGNATTNGDPSACARDDMVECHFKSLPISTLLMPSHGCVPDTIRHD</sequence>